<proteinExistence type="predicted"/>
<comment type="function">
    <text evidence="1">Required for the export of mRNAs containing poly(A) tails from the nucleus into the cytoplasm. May be involved in the terminal step of the mRNA transport through the nuclear pore complex (NPC).</text>
</comment>
<evidence type="ECO:0000256" key="1">
    <source>
        <dbReference type="ARBA" id="ARBA00024680"/>
    </source>
</evidence>
<evidence type="ECO:0000313" key="4">
    <source>
        <dbReference type="EMBL" id="JAT23788.1"/>
    </source>
</evidence>
<dbReference type="GO" id="GO:0016973">
    <property type="term" value="P:poly(A)+ mRNA export from nucleus"/>
    <property type="evidence" value="ECO:0007669"/>
    <property type="project" value="InterPro"/>
</dbReference>
<dbReference type="GO" id="GO:0005643">
    <property type="term" value="C:nuclear pore"/>
    <property type="evidence" value="ECO:0007669"/>
    <property type="project" value="InterPro"/>
</dbReference>
<feature type="non-terminal residue" evidence="4">
    <location>
        <position position="1"/>
    </location>
</feature>
<evidence type="ECO:0000256" key="3">
    <source>
        <dbReference type="SAM" id="MobiDB-lite"/>
    </source>
</evidence>
<reference evidence="4" key="1">
    <citation type="submission" date="2015-11" db="EMBL/GenBank/DDBJ databases">
        <title>De novo transcriptome assembly of four potential Pierce s Disease insect vectors from Arizona vineyards.</title>
        <authorList>
            <person name="Tassone E.E."/>
        </authorList>
    </citation>
    <scope>NUCLEOTIDE SEQUENCE</scope>
</reference>
<dbReference type="Pfam" id="PF07817">
    <property type="entry name" value="GLE1"/>
    <property type="match status" value="1"/>
</dbReference>
<dbReference type="InterPro" id="IPR012476">
    <property type="entry name" value="GLE1"/>
</dbReference>
<dbReference type="InterPro" id="IPR038506">
    <property type="entry name" value="GLE1-like_sf"/>
</dbReference>
<dbReference type="EMBL" id="GEBQ01016189">
    <property type="protein sequence ID" value="JAT23788.1"/>
    <property type="molecule type" value="Transcribed_RNA"/>
</dbReference>
<accession>A0A1B6LJG7</accession>
<evidence type="ECO:0000256" key="2">
    <source>
        <dbReference type="ARBA" id="ARBA00030897"/>
    </source>
</evidence>
<feature type="compositionally biased region" description="Basic and acidic residues" evidence="3">
    <location>
        <begin position="11"/>
        <end position="23"/>
    </location>
</feature>
<protein>
    <recommendedName>
        <fullName evidence="2">GLE1 RNA export mediator</fullName>
    </recommendedName>
</protein>
<feature type="non-terminal residue" evidence="4">
    <location>
        <position position="173"/>
    </location>
</feature>
<sequence>QQAERQQQSQEGKELVEKVKERPEQRPIKLVAGIEDCVSRECLKWHLELSKYLEDFEKSLQPLLIDDSLKKFRFDCQKVVNVPVNAISPLDDIHLQDKLYKLTRLLQGQPVPIGNSFFHPTGHPLGVPFCTNLLAKKLVKQGEHVVSSKPEAVGQTPGSRPKVPRSQRQWQML</sequence>
<name>A0A1B6LJG7_9HEMI</name>
<feature type="region of interest" description="Disordered" evidence="3">
    <location>
        <begin position="146"/>
        <end position="173"/>
    </location>
</feature>
<feature type="compositionally biased region" description="Low complexity" evidence="3">
    <location>
        <begin position="1"/>
        <end position="10"/>
    </location>
</feature>
<gene>
    <name evidence="4" type="ORF">g.18409</name>
</gene>
<organism evidence="4">
    <name type="scientific">Graphocephala atropunctata</name>
    <dbReference type="NCBI Taxonomy" id="36148"/>
    <lineage>
        <taxon>Eukaryota</taxon>
        <taxon>Metazoa</taxon>
        <taxon>Ecdysozoa</taxon>
        <taxon>Arthropoda</taxon>
        <taxon>Hexapoda</taxon>
        <taxon>Insecta</taxon>
        <taxon>Pterygota</taxon>
        <taxon>Neoptera</taxon>
        <taxon>Paraneoptera</taxon>
        <taxon>Hemiptera</taxon>
        <taxon>Auchenorrhyncha</taxon>
        <taxon>Membracoidea</taxon>
        <taxon>Cicadellidae</taxon>
        <taxon>Cicadellinae</taxon>
        <taxon>Cicadellini</taxon>
        <taxon>Graphocephala</taxon>
    </lineage>
</organism>
<dbReference type="AlphaFoldDB" id="A0A1B6LJG7"/>
<feature type="region of interest" description="Disordered" evidence="3">
    <location>
        <begin position="1"/>
        <end position="23"/>
    </location>
</feature>
<dbReference type="Gene3D" id="1.25.40.510">
    <property type="entry name" value="GLE1-like"/>
    <property type="match status" value="1"/>
</dbReference>